<dbReference type="PROSITE" id="PS00092">
    <property type="entry name" value="N6_MTASE"/>
    <property type="match status" value="1"/>
</dbReference>
<name>A0ABS4H6M2_9BACL</name>
<evidence type="ECO:0000256" key="1">
    <source>
        <dbReference type="ARBA" id="ARBA00011900"/>
    </source>
</evidence>
<dbReference type="InterPro" id="IPR050953">
    <property type="entry name" value="N4_N6_ade-DNA_methylase"/>
</dbReference>
<dbReference type="PANTHER" id="PTHR33841">
    <property type="entry name" value="DNA METHYLTRANSFERASE YEEA-RELATED"/>
    <property type="match status" value="1"/>
</dbReference>
<evidence type="ECO:0000313" key="8">
    <source>
        <dbReference type="Proteomes" id="UP001519273"/>
    </source>
</evidence>
<comment type="catalytic activity">
    <reaction evidence="5">
        <text>a 2'-deoxyadenosine in DNA + S-adenosyl-L-methionine = an N(6)-methyl-2'-deoxyadenosine in DNA + S-adenosyl-L-homocysteine + H(+)</text>
        <dbReference type="Rhea" id="RHEA:15197"/>
        <dbReference type="Rhea" id="RHEA-COMP:12418"/>
        <dbReference type="Rhea" id="RHEA-COMP:12419"/>
        <dbReference type="ChEBI" id="CHEBI:15378"/>
        <dbReference type="ChEBI" id="CHEBI:57856"/>
        <dbReference type="ChEBI" id="CHEBI:59789"/>
        <dbReference type="ChEBI" id="CHEBI:90615"/>
        <dbReference type="ChEBI" id="CHEBI:90616"/>
        <dbReference type="EC" id="2.1.1.72"/>
    </reaction>
</comment>
<evidence type="ECO:0000256" key="4">
    <source>
        <dbReference type="ARBA" id="ARBA00022747"/>
    </source>
</evidence>
<protein>
    <recommendedName>
        <fullName evidence="1">site-specific DNA-methyltransferase (adenine-specific)</fullName>
        <ecNumber evidence="1">2.1.1.72</ecNumber>
    </recommendedName>
</protein>
<dbReference type="InterPro" id="IPR029063">
    <property type="entry name" value="SAM-dependent_MTases_sf"/>
</dbReference>
<dbReference type="Proteomes" id="UP001519273">
    <property type="component" value="Unassembled WGS sequence"/>
</dbReference>
<accession>A0ABS4H6M2</accession>
<sequence length="420" mass="46402">MGKADRKRWDGNVKSMAIVAKPREDITEDDVAFLRDNYTSTGGLLPNAYAGGAFYTPTHVARFIIEALRGLSGGSFPQGSRFLEPSAGSGVFIEHLPKDAEVTALELDEISAKVTSLLYPHANVINDDAFRHALRDYYDYVIGNPPYGVTIDIAADDLPDNYETLKVTKGRAKGKSESAFIELAIKSAKPGGYIAFVLPMGINYANYAEKVRQLLYTTCWHVATVMLPGETFALTGTTIPTQILIVRKAPPVTPLIPSATTKWSSNFKRGGHEDITDFDAKFLVGQPPAYFAQITDIGYDKDGKSTDKWGDGRTQLDELLNDFTDDNLTRENLYPHIPSWHSVKDVSAFMFSHGNGSCDGYRDASYTYTGGPYRWNELTLGAGEEIEWRGEFVSTFDFTWQDQIVAEYYEGLAESLPAAA</sequence>
<evidence type="ECO:0000259" key="6">
    <source>
        <dbReference type="Pfam" id="PF02384"/>
    </source>
</evidence>
<keyword evidence="8" id="KW-1185">Reference proteome</keyword>
<evidence type="ECO:0000313" key="7">
    <source>
        <dbReference type="EMBL" id="MBP1938175.1"/>
    </source>
</evidence>
<dbReference type="EC" id="2.1.1.72" evidence="1"/>
<dbReference type="SUPFAM" id="SSF53335">
    <property type="entry name" value="S-adenosyl-L-methionine-dependent methyltransferases"/>
    <property type="match status" value="1"/>
</dbReference>
<dbReference type="CDD" id="cd02440">
    <property type="entry name" value="AdoMet_MTases"/>
    <property type="match status" value="1"/>
</dbReference>
<organism evidence="7 8">
    <name type="scientific">Paenibacillus sediminis</name>
    <dbReference type="NCBI Taxonomy" id="664909"/>
    <lineage>
        <taxon>Bacteria</taxon>
        <taxon>Bacillati</taxon>
        <taxon>Bacillota</taxon>
        <taxon>Bacilli</taxon>
        <taxon>Bacillales</taxon>
        <taxon>Paenibacillaceae</taxon>
        <taxon>Paenibacillus</taxon>
    </lineage>
</organism>
<dbReference type="PRINTS" id="PR00507">
    <property type="entry name" value="N12N6MTFRASE"/>
</dbReference>
<dbReference type="EMBL" id="JAGGKP010000011">
    <property type="protein sequence ID" value="MBP1938175.1"/>
    <property type="molecule type" value="Genomic_DNA"/>
</dbReference>
<feature type="domain" description="DNA methylase adenine-specific" evidence="6">
    <location>
        <begin position="50"/>
        <end position="249"/>
    </location>
</feature>
<dbReference type="Gene3D" id="3.40.50.150">
    <property type="entry name" value="Vaccinia Virus protein VP39"/>
    <property type="match status" value="1"/>
</dbReference>
<dbReference type="Pfam" id="PF02384">
    <property type="entry name" value="N6_Mtase"/>
    <property type="match status" value="1"/>
</dbReference>
<gene>
    <name evidence="7" type="ORF">J2Z20_003094</name>
</gene>
<proteinExistence type="predicted"/>
<evidence type="ECO:0000256" key="5">
    <source>
        <dbReference type="ARBA" id="ARBA00047942"/>
    </source>
</evidence>
<keyword evidence="3" id="KW-0808">Transferase</keyword>
<keyword evidence="2" id="KW-0489">Methyltransferase</keyword>
<dbReference type="InterPro" id="IPR002052">
    <property type="entry name" value="DNA_methylase_N6_adenine_CS"/>
</dbReference>
<dbReference type="RefSeq" id="WP_209852159.1">
    <property type="nucleotide sequence ID" value="NZ_CBCRVE010000004.1"/>
</dbReference>
<dbReference type="InterPro" id="IPR003356">
    <property type="entry name" value="DNA_methylase_A-5"/>
</dbReference>
<dbReference type="PANTHER" id="PTHR33841:SF1">
    <property type="entry name" value="DNA METHYLTRANSFERASE A"/>
    <property type="match status" value="1"/>
</dbReference>
<reference evidence="7 8" key="1">
    <citation type="submission" date="2021-03" db="EMBL/GenBank/DDBJ databases">
        <title>Genomic Encyclopedia of Type Strains, Phase IV (KMG-IV): sequencing the most valuable type-strain genomes for metagenomic binning, comparative biology and taxonomic classification.</title>
        <authorList>
            <person name="Goeker M."/>
        </authorList>
    </citation>
    <scope>NUCLEOTIDE SEQUENCE [LARGE SCALE GENOMIC DNA]</scope>
    <source>
        <strain evidence="7 8">DSM 23491</strain>
    </source>
</reference>
<evidence type="ECO:0000256" key="3">
    <source>
        <dbReference type="ARBA" id="ARBA00022679"/>
    </source>
</evidence>
<keyword evidence="4" id="KW-0680">Restriction system</keyword>
<evidence type="ECO:0000256" key="2">
    <source>
        <dbReference type="ARBA" id="ARBA00022603"/>
    </source>
</evidence>
<comment type="caution">
    <text evidence="7">The sequence shown here is derived from an EMBL/GenBank/DDBJ whole genome shotgun (WGS) entry which is preliminary data.</text>
</comment>